<evidence type="ECO:0000256" key="3">
    <source>
        <dbReference type="ARBA" id="ARBA00012847"/>
    </source>
</evidence>
<comment type="pathway">
    <text evidence="1">Amino-acid biosynthesis; L-lysine biosynthesis via AAA pathway; L-lysine from L-alpha-aminoadipate (fungal route): step 3/3.</text>
</comment>
<dbReference type="SMART" id="SM01003">
    <property type="entry name" value="AlaDh_PNT_N"/>
    <property type="match status" value="1"/>
</dbReference>
<dbReference type="SUPFAM" id="SSF51735">
    <property type="entry name" value="NAD(P)-binding Rossmann-fold domains"/>
    <property type="match status" value="1"/>
</dbReference>
<evidence type="ECO:0000256" key="11">
    <source>
        <dbReference type="PIRSR" id="PIRSR018250-3"/>
    </source>
</evidence>
<dbReference type="PANTHER" id="PTHR11133:SF22">
    <property type="entry name" value="ALPHA-AMINOADIPIC SEMIALDEHYDE SYNTHASE, MITOCHONDRIAL"/>
    <property type="match status" value="1"/>
</dbReference>
<feature type="binding site" evidence="11">
    <location>
        <begin position="189"/>
        <end position="190"/>
    </location>
    <ligand>
        <name>NAD(+)</name>
        <dbReference type="ChEBI" id="CHEBI:57540"/>
    </ligand>
</feature>
<evidence type="ECO:0000256" key="4">
    <source>
        <dbReference type="ARBA" id="ARBA00021221"/>
    </source>
</evidence>
<dbReference type="EC" id="1.5.1.7" evidence="3"/>
<dbReference type="PIRSF" id="PIRSF018250">
    <property type="entry name" value="Saccharopine_DH_Lys"/>
    <property type="match status" value="1"/>
</dbReference>
<evidence type="ECO:0000256" key="9">
    <source>
        <dbReference type="ARBA" id="ARBA00047860"/>
    </source>
</evidence>
<comment type="subunit">
    <text evidence="2">Monomer.</text>
</comment>
<comment type="catalytic activity">
    <reaction evidence="9">
        <text>L-saccharopine + NAD(+) + H2O = L-lysine + 2-oxoglutarate + NADH + H(+)</text>
        <dbReference type="Rhea" id="RHEA:12440"/>
        <dbReference type="ChEBI" id="CHEBI:15377"/>
        <dbReference type="ChEBI" id="CHEBI:15378"/>
        <dbReference type="ChEBI" id="CHEBI:16810"/>
        <dbReference type="ChEBI" id="CHEBI:32551"/>
        <dbReference type="ChEBI" id="CHEBI:57540"/>
        <dbReference type="ChEBI" id="CHEBI:57945"/>
        <dbReference type="ChEBI" id="CHEBI:57951"/>
        <dbReference type="EC" id="1.5.1.7"/>
    </reaction>
</comment>
<organism evidence="14 15">
    <name type="scientific">Catalinimonas alkaloidigena</name>
    <dbReference type="NCBI Taxonomy" id="1075417"/>
    <lineage>
        <taxon>Bacteria</taxon>
        <taxon>Pseudomonadati</taxon>
        <taxon>Bacteroidota</taxon>
        <taxon>Cytophagia</taxon>
        <taxon>Cytophagales</taxon>
        <taxon>Catalimonadaceae</taxon>
        <taxon>Catalinimonas</taxon>
    </lineage>
</organism>
<gene>
    <name evidence="14" type="ORF">SAMN05421823_103162</name>
</gene>
<dbReference type="InterPro" id="IPR036291">
    <property type="entry name" value="NAD(P)-bd_dom_sf"/>
</dbReference>
<sequence length="406" mass="45767">MTAIKIGILAEGKVPIDRRVPLTPLQCVEVQEQFPGVKVVVQASPIRCFGDEQYREVGIAVEPSVADCPYVFGVKEVPIDQLIENKTYFFFSHTTKKQPYNQALLQTVLQRHITLVDYEHLTDGEGRRIIAFGRYAGLVGTYNALLTYGTRFGLFTLKPAHQCFDLEEIWQELAKVQLPPVKIVVTGAGRVGKGAVEILDAVHVRRVSPEEFLAQQFDVPVFTQLHSRHYYRRLDGKDWNDVYFYNNPADMASVFGPYANAADVLVAGAYWDPRAPRLFTLEDVANPAFRLKVIADITCDIEGSIPTTVQASTIEMPQYDFDPLTRTVQRPFSHERHVTVMAVDNLPCELPRDASRDFGRQLIDNVLPALLLDDPTGIIQRATIAQRGHLTPPYHYLKDYAFGTEM</sequence>
<feature type="active site" description="Proton acceptor" evidence="10">
    <location>
        <position position="75"/>
    </location>
</feature>
<evidence type="ECO:0000256" key="1">
    <source>
        <dbReference type="ARBA" id="ARBA00004884"/>
    </source>
</evidence>
<proteinExistence type="predicted"/>
<keyword evidence="7" id="KW-1015">Disulfide bond</keyword>
<keyword evidence="11" id="KW-0520">NAD</keyword>
<evidence type="ECO:0000256" key="2">
    <source>
        <dbReference type="ARBA" id="ARBA00011245"/>
    </source>
</evidence>
<dbReference type="GO" id="GO:0004754">
    <property type="term" value="F:saccharopine dehydrogenase (NAD+, L-lysine-forming) activity"/>
    <property type="evidence" value="ECO:0007669"/>
    <property type="project" value="UniProtKB-EC"/>
</dbReference>
<dbReference type="Gene3D" id="3.40.50.720">
    <property type="entry name" value="NAD(P)-binding Rossmann-like Domain"/>
    <property type="match status" value="2"/>
</dbReference>
<dbReference type="Pfam" id="PF05222">
    <property type="entry name" value="AlaDh_PNT_N"/>
    <property type="match status" value="1"/>
</dbReference>
<dbReference type="Proteomes" id="UP000198510">
    <property type="component" value="Unassembled WGS sequence"/>
</dbReference>
<accession>A0A1G9DKG2</accession>
<dbReference type="STRING" id="1075417.SAMN05421823_103162"/>
<evidence type="ECO:0000256" key="6">
    <source>
        <dbReference type="ARBA" id="ARBA00023002"/>
    </source>
</evidence>
<feature type="binding site" evidence="11">
    <location>
        <position position="127"/>
    </location>
    <ligand>
        <name>NAD(+)</name>
        <dbReference type="ChEBI" id="CHEBI:57540"/>
    </ligand>
</feature>
<dbReference type="SUPFAM" id="SSF52283">
    <property type="entry name" value="Formate/glycerate dehydrogenase catalytic domain-like"/>
    <property type="match status" value="1"/>
</dbReference>
<dbReference type="CDD" id="cd05199">
    <property type="entry name" value="SDH_like"/>
    <property type="match status" value="1"/>
</dbReference>
<dbReference type="EMBL" id="FNFO01000003">
    <property type="protein sequence ID" value="SDK64423.1"/>
    <property type="molecule type" value="Genomic_DNA"/>
</dbReference>
<dbReference type="InterPro" id="IPR051168">
    <property type="entry name" value="AASS"/>
</dbReference>
<keyword evidence="5" id="KW-0028">Amino-acid biosynthesis</keyword>
<dbReference type="InterPro" id="IPR027281">
    <property type="entry name" value="Lys1"/>
</dbReference>
<evidence type="ECO:0000259" key="12">
    <source>
        <dbReference type="SMART" id="SM01002"/>
    </source>
</evidence>
<keyword evidence="6" id="KW-0560">Oxidoreductase</keyword>
<reference evidence="14 15" key="1">
    <citation type="submission" date="2016-10" db="EMBL/GenBank/DDBJ databases">
        <authorList>
            <person name="de Groot N.N."/>
        </authorList>
    </citation>
    <scope>NUCLEOTIDE SEQUENCE [LARGE SCALE GENOMIC DNA]</scope>
    <source>
        <strain evidence="14 15">DSM 25186</strain>
    </source>
</reference>
<feature type="binding site" evidence="11">
    <location>
        <position position="270"/>
    </location>
    <ligand>
        <name>NAD(+)</name>
        <dbReference type="ChEBI" id="CHEBI:57540"/>
    </ligand>
</feature>
<evidence type="ECO:0000259" key="13">
    <source>
        <dbReference type="SMART" id="SM01003"/>
    </source>
</evidence>
<dbReference type="GO" id="GO:0019878">
    <property type="term" value="P:lysine biosynthetic process via aminoadipic acid"/>
    <property type="evidence" value="ECO:0007669"/>
    <property type="project" value="UniProtKB-UniPathway"/>
</dbReference>
<keyword evidence="15" id="KW-1185">Reference proteome</keyword>
<evidence type="ECO:0000256" key="7">
    <source>
        <dbReference type="ARBA" id="ARBA00023157"/>
    </source>
</evidence>
<dbReference type="InterPro" id="IPR007886">
    <property type="entry name" value="AlaDH/PNT_N"/>
</dbReference>
<dbReference type="SMART" id="SM01002">
    <property type="entry name" value="AlaDh_PNT_C"/>
    <property type="match status" value="1"/>
</dbReference>
<name>A0A1G9DKG2_9BACT</name>
<feature type="active site" description="Proton donor" evidence="10">
    <location>
        <position position="93"/>
    </location>
</feature>
<evidence type="ECO:0000256" key="8">
    <source>
        <dbReference type="ARBA" id="ARBA00033228"/>
    </source>
</evidence>
<dbReference type="RefSeq" id="WP_089681119.1">
    <property type="nucleotide sequence ID" value="NZ_FNFO01000003.1"/>
</dbReference>
<dbReference type="PANTHER" id="PTHR11133">
    <property type="entry name" value="SACCHAROPINE DEHYDROGENASE"/>
    <property type="match status" value="1"/>
</dbReference>
<evidence type="ECO:0000313" key="14">
    <source>
        <dbReference type="EMBL" id="SDK64423.1"/>
    </source>
</evidence>
<dbReference type="UniPathway" id="UPA00033">
    <property type="reaction ID" value="UER00034"/>
</dbReference>
<dbReference type="InterPro" id="IPR007698">
    <property type="entry name" value="AlaDH/PNT_NAD(H)-bd"/>
</dbReference>
<evidence type="ECO:0000313" key="15">
    <source>
        <dbReference type="Proteomes" id="UP000198510"/>
    </source>
</evidence>
<feature type="binding site" evidence="11">
    <location>
        <position position="218"/>
    </location>
    <ligand>
        <name>NAD(+)</name>
        <dbReference type="ChEBI" id="CHEBI:57540"/>
    </ligand>
</feature>
<evidence type="ECO:0000256" key="5">
    <source>
        <dbReference type="ARBA" id="ARBA00022605"/>
    </source>
</evidence>
<dbReference type="OrthoDB" id="1141481at2"/>
<feature type="domain" description="Alanine dehydrogenase/pyridine nucleotide transhydrogenase NAD(H)-binding" evidence="12">
    <location>
        <begin position="170"/>
        <end position="342"/>
    </location>
</feature>
<protein>
    <recommendedName>
        <fullName evidence="4">Saccharopine dehydrogenase [NAD(+), L-lysine-forming]</fullName>
        <ecNumber evidence="3">1.5.1.7</ecNumber>
    </recommendedName>
    <alternativeName>
        <fullName evidence="8">Lysine--2-oxoglutarate reductase</fullName>
    </alternativeName>
</protein>
<dbReference type="AlphaFoldDB" id="A0A1G9DKG2"/>
<evidence type="ECO:0000256" key="10">
    <source>
        <dbReference type="PIRSR" id="PIRSR018250-1"/>
    </source>
</evidence>
<feature type="domain" description="Alanine dehydrogenase/pyridine nucleotide transhydrogenase N-terminal" evidence="13">
    <location>
        <begin position="7"/>
        <end position="139"/>
    </location>
</feature>